<evidence type="ECO:0000256" key="1">
    <source>
        <dbReference type="SAM" id="MobiDB-lite"/>
    </source>
</evidence>
<feature type="compositionally biased region" description="Basic and acidic residues" evidence="1">
    <location>
        <begin position="111"/>
        <end position="121"/>
    </location>
</feature>
<feature type="region of interest" description="Disordered" evidence="1">
    <location>
        <begin position="54"/>
        <end position="159"/>
    </location>
</feature>
<feature type="region of interest" description="Disordered" evidence="1">
    <location>
        <begin position="1"/>
        <end position="22"/>
    </location>
</feature>
<reference evidence="2 3" key="1">
    <citation type="submission" date="2012-08" db="EMBL/GenBank/DDBJ databases">
        <title>Oryza genome evolution.</title>
        <authorList>
            <person name="Wing R.A."/>
        </authorList>
    </citation>
    <scope>NUCLEOTIDE SEQUENCE</scope>
</reference>
<feature type="compositionally biased region" description="Basic and acidic residues" evidence="1">
    <location>
        <begin position="1"/>
        <end position="15"/>
    </location>
</feature>
<keyword evidence="3" id="KW-1185">Reference proteome</keyword>
<organism evidence="2 3">
    <name type="scientific">Leersia perrieri</name>
    <dbReference type="NCBI Taxonomy" id="77586"/>
    <lineage>
        <taxon>Eukaryota</taxon>
        <taxon>Viridiplantae</taxon>
        <taxon>Streptophyta</taxon>
        <taxon>Embryophyta</taxon>
        <taxon>Tracheophyta</taxon>
        <taxon>Spermatophyta</taxon>
        <taxon>Magnoliopsida</taxon>
        <taxon>Liliopsida</taxon>
        <taxon>Poales</taxon>
        <taxon>Poaceae</taxon>
        <taxon>BOP clade</taxon>
        <taxon>Oryzoideae</taxon>
        <taxon>Oryzeae</taxon>
        <taxon>Oryzinae</taxon>
        <taxon>Leersia</taxon>
    </lineage>
</organism>
<evidence type="ECO:0000313" key="3">
    <source>
        <dbReference type="Proteomes" id="UP000032180"/>
    </source>
</evidence>
<sequence length="159" mass="17586">MKHNDLRTRRRDLQPKRTPRANLTLPHNHQRIILDLPRQQQIHLENPRRVLPPKLLFRRGAEQTTRHPPLDGRHDDDPPRLARALLVSLADEHEGGGVAEETAVVEGEDGDERRGEVRGGEGEGEGVETGVVDGGVEARRDGEADGEEGGEGSDEEEDG</sequence>
<reference evidence="3" key="2">
    <citation type="submission" date="2013-12" db="EMBL/GenBank/DDBJ databases">
        <authorList>
            <person name="Yu Y."/>
            <person name="Lee S."/>
            <person name="de Baynast K."/>
            <person name="Wissotski M."/>
            <person name="Liu L."/>
            <person name="Talag J."/>
            <person name="Goicoechea J."/>
            <person name="Angelova A."/>
            <person name="Jetty R."/>
            <person name="Kudrna D."/>
            <person name="Golser W."/>
            <person name="Rivera L."/>
            <person name="Zhang J."/>
            <person name="Wing R."/>
        </authorList>
    </citation>
    <scope>NUCLEOTIDE SEQUENCE</scope>
</reference>
<feature type="compositionally biased region" description="Acidic residues" evidence="1">
    <location>
        <begin position="144"/>
        <end position="159"/>
    </location>
</feature>
<reference evidence="2" key="3">
    <citation type="submission" date="2015-04" db="UniProtKB">
        <authorList>
            <consortium name="EnsemblPlants"/>
        </authorList>
    </citation>
    <scope>IDENTIFICATION</scope>
</reference>
<dbReference type="Proteomes" id="UP000032180">
    <property type="component" value="Chromosome 11"/>
</dbReference>
<protein>
    <submittedName>
        <fullName evidence="2">Uncharacterized protein</fullName>
    </submittedName>
</protein>
<feature type="compositionally biased region" description="Basic and acidic residues" evidence="1">
    <location>
        <begin position="59"/>
        <end position="80"/>
    </location>
</feature>
<dbReference type="HOGENOM" id="CLU_1663291_0_0_1"/>
<evidence type="ECO:0000313" key="2">
    <source>
        <dbReference type="EnsemblPlants" id="LPERR11G13480.1"/>
    </source>
</evidence>
<dbReference type="AlphaFoldDB" id="A0A0D9XT53"/>
<dbReference type="Gramene" id="LPERR11G13480.1">
    <property type="protein sequence ID" value="LPERR11G13480.1"/>
    <property type="gene ID" value="LPERR11G13480"/>
</dbReference>
<name>A0A0D9XT53_9ORYZ</name>
<dbReference type="EnsemblPlants" id="LPERR11G13480.1">
    <property type="protein sequence ID" value="LPERR11G13480.1"/>
    <property type="gene ID" value="LPERR11G13480"/>
</dbReference>
<proteinExistence type="predicted"/>
<accession>A0A0D9XT53</accession>